<protein>
    <submittedName>
        <fullName evidence="2">IPT/TIG domain-containing protein</fullName>
    </submittedName>
</protein>
<dbReference type="Proteomes" id="UP001221302">
    <property type="component" value="Unassembled WGS sequence"/>
</dbReference>
<proteinExistence type="predicted"/>
<dbReference type="SUPFAM" id="SSF81296">
    <property type="entry name" value="E set domains"/>
    <property type="match status" value="1"/>
</dbReference>
<evidence type="ECO:0000313" key="2">
    <source>
        <dbReference type="EMBL" id="MDF1612212.1"/>
    </source>
</evidence>
<feature type="domain" description="IPT/TIG" evidence="1">
    <location>
        <begin position="38"/>
        <end position="117"/>
    </location>
</feature>
<dbReference type="SMART" id="SM00429">
    <property type="entry name" value="IPT"/>
    <property type="match status" value="1"/>
</dbReference>
<dbReference type="EMBL" id="JARGDL010000011">
    <property type="protein sequence ID" value="MDF1612212.1"/>
    <property type="molecule type" value="Genomic_DNA"/>
</dbReference>
<dbReference type="InterPro" id="IPR015943">
    <property type="entry name" value="WD40/YVTN_repeat-like_dom_sf"/>
</dbReference>
<evidence type="ECO:0000313" key="3">
    <source>
        <dbReference type="Proteomes" id="UP001221302"/>
    </source>
</evidence>
<keyword evidence="3" id="KW-1185">Reference proteome</keyword>
<dbReference type="CDD" id="cd00603">
    <property type="entry name" value="IPT_PCSR"/>
    <property type="match status" value="1"/>
</dbReference>
<accession>A0AAE3TE91</accession>
<dbReference type="Pfam" id="PF01833">
    <property type="entry name" value="TIG"/>
    <property type="match status" value="1"/>
</dbReference>
<sequence>MKNLKQILIVIIGITILISACKEEPAPSLYQQLDKGATPVITSVIPDKEALAGVTEITINGSNFSANKDDNYVFFGTVKATVLSASPTQLVVKAPALVKNDLDLKIAVLGVENFSNVIKYNLLEAVGVYYNFTKGVENPITVTVDNNENVYVYLKDAGIRKITPDGKISNWAQKGAESFFFDMKLGPNNVMIGTRNLRALFSVEEGKAPVTYVTFPTGISILALDFDADKNIWCAGSGGSLFSVTPAKVTTAFPIDFIVSTVRVYNGYLYVAGKSSSEEAIYRYKINSNTSLGTKEKFFDIGAVYGLNKVNVNGIAFGNDGEMILGTNQSDAFISVKNGTATKFYPGLILPEVKSMMWGTKKNLFYTREAIETSPTGTVTIYYQLMRVDMQKNSAPYYGRQ</sequence>
<comment type="caution">
    <text evidence="2">The sequence shown here is derived from an EMBL/GenBank/DDBJ whole genome shotgun (WGS) entry which is preliminary data.</text>
</comment>
<dbReference type="RefSeq" id="WP_321535980.1">
    <property type="nucleotide sequence ID" value="NZ_JARGDL010000011.1"/>
</dbReference>
<evidence type="ECO:0000259" key="1">
    <source>
        <dbReference type="SMART" id="SM00429"/>
    </source>
</evidence>
<dbReference type="PROSITE" id="PS51257">
    <property type="entry name" value="PROKAR_LIPOPROTEIN"/>
    <property type="match status" value="1"/>
</dbReference>
<dbReference type="InterPro" id="IPR013783">
    <property type="entry name" value="Ig-like_fold"/>
</dbReference>
<dbReference type="SUPFAM" id="SSF63829">
    <property type="entry name" value="Calcium-dependent phosphotriesterase"/>
    <property type="match status" value="1"/>
</dbReference>
<dbReference type="AlphaFoldDB" id="A0AAE3TE91"/>
<dbReference type="Gene3D" id="2.130.10.10">
    <property type="entry name" value="YVTN repeat-like/Quinoprotein amine dehydrogenase"/>
    <property type="match status" value="1"/>
</dbReference>
<organism evidence="2 3">
    <name type="scientific">Stygiobacter electus</name>
    <dbReference type="NCBI Taxonomy" id="3032292"/>
    <lineage>
        <taxon>Bacteria</taxon>
        <taxon>Pseudomonadati</taxon>
        <taxon>Ignavibacteriota</taxon>
        <taxon>Ignavibacteria</taxon>
        <taxon>Ignavibacteriales</taxon>
        <taxon>Melioribacteraceae</taxon>
        <taxon>Stygiobacter</taxon>
    </lineage>
</organism>
<dbReference type="InterPro" id="IPR002909">
    <property type="entry name" value="IPT_dom"/>
</dbReference>
<name>A0AAE3TE91_9BACT</name>
<dbReference type="Gene3D" id="2.60.40.10">
    <property type="entry name" value="Immunoglobulins"/>
    <property type="match status" value="1"/>
</dbReference>
<dbReference type="InterPro" id="IPR014756">
    <property type="entry name" value="Ig_E-set"/>
</dbReference>
<reference evidence="2" key="1">
    <citation type="submission" date="2023-03" db="EMBL/GenBank/DDBJ databases">
        <title>Stygiobacter electus gen. nov., sp. nov., facultatively anaerobic thermotolerant bacterium of the class Ignavibacteria from a well of Yessentuki mineral water deposit.</title>
        <authorList>
            <person name="Podosokorskaya O.A."/>
            <person name="Elcheninov A.G."/>
            <person name="Petrova N.F."/>
            <person name="Zavarzina D.G."/>
            <person name="Kublanov I.V."/>
            <person name="Merkel A.Y."/>
        </authorList>
    </citation>
    <scope>NUCLEOTIDE SEQUENCE</scope>
    <source>
        <strain evidence="2">09-Me</strain>
    </source>
</reference>
<gene>
    <name evidence="2" type="ORF">P0M35_08625</name>
</gene>